<dbReference type="Pfam" id="PF20421">
    <property type="entry name" value="DHR-2_Lobe_C"/>
    <property type="match status" value="1"/>
</dbReference>
<dbReference type="InterPro" id="IPR046773">
    <property type="entry name" value="DOCKER_Lobe_C"/>
</dbReference>
<dbReference type="GO" id="GO:0005085">
    <property type="term" value="F:guanyl-nucleotide exchange factor activity"/>
    <property type="evidence" value="ECO:0007669"/>
    <property type="project" value="UniProtKB-KW"/>
</dbReference>
<dbReference type="FunFam" id="1.20.58.740:FF:000002">
    <property type="entry name" value="Dedicator of cytokinesis protein 7"/>
    <property type="match status" value="1"/>
</dbReference>
<dbReference type="PROSITE" id="PS51651">
    <property type="entry name" value="DOCKER"/>
    <property type="match status" value="1"/>
</dbReference>
<dbReference type="GO" id="GO:0031252">
    <property type="term" value="C:cell leading edge"/>
    <property type="evidence" value="ECO:0007669"/>
    <property type="project" value="TreeGrafter"/>
</dbReference>
<dbReference type="InterPro" id="IPR046769">
    <property type="entry name" value="DOCKER_Lobe_A"/>
</dbReference>
<dbReference type="Gene3D" id="1.25.40.410">
    <property type="match status" value="1"/>
</dbReference>
<keyword evidence="1" id="KW-0344">Guanine-nucleotide releasing factor</keyword>
<dbReference type="GO" id="GO:0007264">
    <property type="term" value="P:small GTPase-mediated signal transduction"/>
    <property type="evidence" value="ECO:0007669"/>
    <property type="project" value="InterPro"/>
</dbReference>
<comment type="similarity">
    <text evidence="2">Belongs to the DOCK family.</text>
</comment>
<dbReference type="PANTHER" id="PTHR23317">
    <property type="entry name" value="DEDICATOR OF CYTOKINESIS DOCK"/>
    <property type="match status" value="1"/>
</dbReference>
<keyword evidence="5" id="KW-1185">Reference proteome</keyword>
<dbReference type="GO" id="GO:1903905">
    <property type="term" value="P:positive regulation of establishment of T cell polarity"/>
    <property type="evidence" value="ECO:0007669"/>
    <property type="project" value="TreeGrafter"/>
</dbReference>
<organism evidence="4 5">
    <name type="scientific">Equus asinus</name>
    <name type="common">Donkey</name>
    <name type="synonym">Equus africanus asinus</name>
    <dbReference type="NCBI Taxonomy" id="9793"/>
    <lineage>
        <taxon>Eukaryota</taxon>
        <taxon>Metazoa</taxon>
        <taxon>Chordata</taxon>
        <taxon>Craniata</taxon>
        <taxon>Vertebrata</taxon>
        <taxon>Euteleostomi</taxon>
        <taxon>Mammalia</taxon>
        <taxon>Eutheria</taxon>
        <taxon>Laurasiatheria</taxon>
        <taxon>Perissodactyla</taxon>
        <taxon>Equidae</taxon>
        <taxon>Equus</taxon>
    </lineage>
</organism>
<evidence type="ECO:0000313" key="5">
    <source>
        <dbReference type="Proteomes" id="UP000694387"/>
    </source>
</evidence>
<dbReference type="Pfam" id="PF06920">
    <property type="entry name" value="DHR-2_Lobe_A"/>
    <property type="match status" value="1"/>
</dbReference>
<dbReference type="Ensembl" id="ENSEAST00005042149.1">
    <property type="protein sequence ID" value="ENSEASP00005035769.1"/>
    <property type="gene ID" value="ENSEASG00005009734.2"/>
</dbReference>
<gene>
    <name evidence="4" type="primary">DOCK8</name>
</gene>
<dbReference type="GeneTree" id="ENSGT00940000155876"/>
<evidence type="ECO:0000259" key="3">
    <source>
        <dbReference type="PROSITE" id="PS51651"/>
    </source>
</evidence>
<evidence type="ECO:0000313" key="4">
    <source>
        <dbReference type="Ensembl" id="ENSEASP00005035769.1"/>
    </source>
</evidence>
<dbReference type="InterPro" id="IPR043162">
    <property type="entry name" value="DOCK_C_lobe_C"/>
</dbReference>
<evidence type="ECO:0000256" key="1">
    <source>
        <dbReference type="ARBA" id="ARBA00022658"/>
    </source>
</evidence>
<accession>A0A9L0I6A3</accession>
<sequence>MAEKHTKKKCYTEAAMCLVHAAALVAEYLSMLEDHSYLPVGSVSFQNISSNVLEESAVSDDTLSPDEDGVCSGRYFTESGLVGLLEQAAELFSTGGLYETVNEVYKLVIPILEAHRDFRKLTSTHDKLQKAFDSIISKGHKRMFGTYFRVGFYGSKFGDLDEQEFVYKEPAITKLPEISHRLEGFYGQCFGAEFVEVIKDSAPVDKTKLDPNKFVLTPIEVAIEDMKKKTLQLAVAVNQEPPDAKMLQMVLQGCVGATVNQGPLEVAQVFLAEIPADPKLYRHHNKLRLCFKEFIMRCGEAVEKNKRLITADQREYQQELKKNYNKLKENLRPMIERKIPELYKPIFRVESQKRDSFHRSSFRKCETQLSQGS</sequence>
<dbReference type="Proteomes" id="UP000694387">
    <property type="component" value="Chromosome 23"/>
</dbReference>
<evidence type="ECO:0000256" key="2">
    <source>
        <dbReference type="PROSITE-ProRule" id="PRU00984"/>
    </source>
</evidence>
<dbReference type="PANTHER" id="PTHR23317:SF74">
    <property type="entry name" value="DEDICATOR OF CYTOKINESIS PROTEIN 8"/>
    <property type="match status" value="1"/>
</dbReference>
<dbReference type="InterPro" id="IPR027357">
    <property type="entry name" value="DOCKER_dom"/>
</dbReference>
<dbReference type="InterPro" id="IPR026791">
    <property type="entry name" value="DOCK"/>
</dbReference>
<dbReference type="GO" id="GO:2000406">
    <property type="term" value="P:positive regulation of T cell migration"/>
    <property type="evidence" value="ECO:0007669"/>
    <property type="project" value="TreeGrafter"/>
</dbReference>
<reference evidence="4" key="2">
    <citation type="submission" date="2025-08" db="UniProtKB">
        <authorList>
            <consortium name="Ensembl"/>
        </authorList>
    </citation>
    <scope>IDENTIFICATION</scope>
</reference>
<reference evidence="4" key="3">
    <citation type="submission" date="2025-09" db="UniProtKB">
        <authorList>
            <consortium name="Ensembl"/>
        </authorList>
    </citation>
    <scope>IDENTIFICATION</scope>
</reference>
<reference evidence="4 5" key="1">
    <citation type="journal article" date="2020" name="Nat. Commun.">
        <title>Donkey genomes provide new insights into domestication and selection for coat color.</title>
        <authorList>
            <person name="Wang"/>
            <person name="C."/>
            <person name="Li"/>
            <person name="H."/>
            <person name="Guo"/>
            <person name="Y."/>
            <person name="Huang"/>
            <person name="J."/>
            <person name="Sun"/>
            <person name="Y."/>
            <person name="Min"/>
            <person name="J."/>
            <person name="Wang"/>
            <person name="J."/>
            <person name="Fang"/>
            <person name="X."/>
            <person name="Zhao"/>
            <person name="Z."/>
            <person name="Wang"/>
            <person name="S."/>
            <person name="Zhang"/>
            <person name="Y."/>
            <person name="Liu"/>
            <person name="Q."/>
            <person name="Jiang"/>
            <person name="Q."/>
            <person name="Wang"/>
            <person name="X."/>
            <person name="Guo"/>
            <person name="Y."/>
            <person name="Yang"/>
            <person name="C."/>
            <person name="Wang"/>
            <person name="Y."/>
            <person name="Tian"/>
            <person name="F."/>
            <person name="Zhuang"/>
            <person name="G."/>
            <person name="Fan"/>
            <person name="Y."/>
            <person name="Gao"/>
            <person name="Q."/>
            <person name="Li"/>
            <person name="Y."/>
            <person name="Ju"/>
            <person name="Z."/>
            <person name="Li"/>
            <person name="J."/>
            <person name="Li"/>
            <person name="R."/>
            <person name="Hou"/>
            <person name="M."/>
            <person name="Yang"/>
            <person name="G."/>
            <person name="Liu"/>
            <person name="G."/>
            <person name="Liu"/>
            <person name="W."/>
            <person name="Guo"/>
            <person name="J."/>
            <person name="Pan"/>
            <person name="S."/>
            <person name="Fan"/>
            <person name="G."/>
            <person name="Zhang"/>
            <person name="W."/>
            <person name="Zhang"/>
            <person name="R."/>
            <person name="Yu"/>
            <person name="J."/>
            <person name="Zhang"/>
            <person name="X."/>
            <person name="Yin"/>
            <person name="Q."/>
            <person name="Ji"/>
            <person name="C."/>
            <person name="Jin"/>
            <person name="Y."/>
            <person name="Yue"/>
            <person name="G."/>
            <person name="Liu"/>
            <person name="M."/>
            <person name="Xu"/>
            <person name="J."/>
            <person name="Liu"/>
            <person name="S."/>
            <person name="Jordana"/>
            <person name="J."/>
            <person name="Noce"/>
            <person name="A."/>
            <person name="Amills"/>
            <person name="M."/>
            <person name="Wu"/>
            <person name="D.D."/>
            <person name="Li"/>
            <person name="S."/>
            <person name="Zhou"/>
            <person name="X. and Zhong"/>
            <person name="J."/>
        </authorList>
    </citation>
    <scope>NUCLEOTIDE SEQUENCE [LARGE SCALE GENOMIC DNA]</scope>
</reference>
<name>A0A9L0I6A3_EQUAS</name>
<dbReference type="Gene3D" id="1.20.58.740">
    <property type="match status" value="1"/>
</dbReference>
<dbReference type="FunFam" id="1.25.40.410:FF:000002">
    <property type="entry name" value="Dedicator of cytokinesis protein 7"/>
    <property type="match status" value="1"/>
</dbReference>
<dbReference type="AlphaFoldDB" id="A0A9L0I6A3"/>
<feature type="domain" description="DOCKER" evidence="3">
    <location>
        <begin position="1"/>
        <end position="340"/>
    </location>
</feature>
<dbReference type="InterPro" id="IPR043161">
    <property type="entry name" value="DOCK_C_lobe_A"/>
</dbReference>
<protein>
    <submittedName>
        <fullName evidence="4">Dedicator of cytokinesis 8</fullName>
    </submittedName>
</protein>
<proteinExistence type="inferred from homology"/>